<evidence type="ECO:0000256" key="1">
    <source>
        <dbReference type="ARBA" id="ARBA00023125"/>
    </source>
</evidence>
<dbReference type="EMBL" id="JAHUVW010000001">
    <property type="protein sequence ID" value="MBV7668642.1"/>
    <property type="molecule type" value="Genomic_DNA"/>
</dbReference>
<dbReference type="InterPro" id="IPR010998">
    <property type="entry name" value="Integrase_recombinase_N"/>
</dbReference>
<name>A0ABS6TK67_STRHA</name>
<dbReference type="Gene3D" id="1.10.443.10">
    <property type="entry name" value="Intergrase catalytic core"/>
    <property type="match status" value="1"/>
</dbReference>
<dbReference type="InterPro" id="IPR013762">
    <property type="entry name" value="Integrase-like_cat_sf"/>
</dbReference>
<gene>
    <name evidence="3" type="ORF">STHAL_03885</name>
</gene>
<proteinExistence type="predicted"/>
<keyword evidence="2" id="KW-0233">DNA recombination</keyword>
<dbReference type="RefSeq" id="WP_228867312.1">
    <property type="nucleotide sequence ID" value="NZ_JAHUVW010000001.1"/>
</dbReference>
<evidence type="ECO:0000313" key="4">
    <source>
        <dbReference type="Proteomes" id="UP000735541"/>
    </source>
</evidence>
<organism evidence="3 4">
    <name type="scientific">Streptomyces halstedii</name>
    <dbReference type="NCBI Taxonomy" id="1944"/>
    <lineage>
        <taxon>Bacteria</taxon>
        <taxon>Bacillati</taxon>
        <taxon>Actinomycetota</taxon>
        <taxon>Actinomycetes</taxon>
        <taxon>Kitasatosporales</taxon>
        <taxon>Streptomycetaceae</taxon>
        <taxon>Streptomyces</taxon>
    </lineage>
</organism>
<reference evidence="3 4" key="1">
    <citation type="submission" date="2021-07" db="EMBL/GenBank/DDBJ databases">
        <title>Sequencing Streptomyces halstedii LGO-A4 genome an citrus endophytic actinomycete.</title>
        <authorList>
            <person name="Samborskyy M."/>
            <person name="Scott N."/>
            <person name="Deglau R."/>
            <person name="Dickens S."/>
            <person name="Oliveira L.G."/>
        </authorList>
    </citation>
    <scope>NUCLEOTIDE SEQUENCE [LARGE SCALE GENOMIC DNA]</scope>
    <source>
        <strain evidence="3 4">LGO-A4</strain>
    </source>
</reference>
<comment type="caution">
    <text evidence="3">The sequence shown here is derived from an EMBL/GenBank/DDBJ whole genome shotgun (WGS) entry which is preliminary data.</text>
</comment>
<dbReference type="SUPFAM" id="SSF56349">
    <property type="entry name" value="DNA breaking-rejoining enzymes"/>
    <property type="match status" value="1"/>
</dbReference>
<evidence type="ECO:0000256" key="2">
    <source>
        <dbReference type="ARBA" id="ARBA00023172"/>
    </source>
</evidence>
<protein>
    <submittedName>
        <fullName evidence="3">Integrase</fullName>
    </submittedName>
</protein>
<keyword evidence="4" id="KW-1185">Reference proteome</keyword>
<accession>A0ABS6TK67</accession>
<keyword evidence="1" id="KW-0238">DNA-binding</keyword>
<dbReference type="Gene3D" id="1.10.150.130">
    <property type="match status" value="1"/>
</dbReference>
<sequence length="715" mass="79481">MSLAPNTFLRPPAADAYVFDRSLAVESRGDFVPRYGDAWWSLLALTRNPSAVDDVIRWRWFPEVFREPFRFASWTLINYPLPDADVARHGAAMRSRLSVGRILKTVNQWSLFAQWLHQRGVRQLSYVSAEDLADFALHLNKVRGLARNTAVSHLVGLSRLHYYGQVYPLSADRLIEPPWVAEGMDDYLPAASPMGENATEPIGPATMGPLLVWALRFVEEYADDILNAYEEHRRLVAVADDLKGPLKPGAGERLVAYLEQLEAEGKPVPVTTWNASKPRAAAGVFLAGKTGTPVHKIYSVMRQPRWRDYTARHHGPCLLDTPVTAKLGGEPWHEPFEFYTVTTLLKHLVTACFVVLGYLTGMRTGEILGLERGCCPDVQRAQEEPQRHLIYARQFKVARDEDGNHDSAGVVREAPWVAVPQVVRAVRVLERLGGHGLLFAAELHDPRTPERRSGRSLAWSTMSNRIESFIEWVNTHSQGRGRQAEAIPRDPHGRVGTGRFRRTLAWHIARRPGGLVALAVQYGHMRTLISEGYAARSRGGIHDLLDFETARNVAEQLSEVHEAIQNGEAVSGPAARRLIDAAAQEHSRFGGIIASVRQARTLLADPTLHVFENKETFLFCNYDRAKALCHPGRGGKNEAPSLDRCKANCANIARTDEHARQLKKAADSLGQQAASGLVPEPLADRMQERAQALAQLAHQHELDCVMTGTGPSCEP</sequence>
<evidence type="ECO:0000313" key="3">
    <source>
        <dbReference type="EMBL" id="MBV7668642.1"/>
    </source>
</evidence>
<dbReference type="Proteomes" id="UP000735541">
    <property type="component" value="Unassembled WGS sequence"/>
</dbReference>
<dbReference type="InterPro" id="IPR011010">
    <property type="entry name" value="DNA_brk_join_enz"/>
</dbReference>